<organism evidence="1 2">
    <name type="scientific">Schistosoma margrebowiei</name>
    <dbReference type="NCBI Taxonomy" id="48269"/>
    <lineage>
        <taxon>Eukaryota</taxon>
        <taxon>Metazoa</taxon>
        <taxon>Spiralia</taxon>
        <taxon>Lophotrochozoa</taxon>
        <taxon>Platyhelminthes</taxon>
        <taxon>Trematoda</taxon>
        <taxon>Digenea</taxon>
        <taxon>Strigeidida</taxon>
        <taxon>Schistosomatoidea</taxon>
        <taxon>Schistosomatidae</taxon>
        <taxon>Schistosoma</taxon>
    </lineage>
</organism>
<proteinExistence type="predicted"/>
<dbReference type="InterPro" id="IPR027124">
    <property type="entry name" value="Swc5/CFDP1/2"/>
</dbReference>
<evidence type="ECO:0000313" key="1">
    <source>
        <dbReference type="EMBL" id="VDO68638.1"/>
    </source>
</evidence>
<dbReference type="PANTHER" id="PTHR23227:SF67">
    <property type="entry name" value="CRANIOFACIAL DEVELOPMENT PROTEIN 2-LIKE"/>
    <property type="match status" value="1"/>
</dbReference>
<evidence type="ECO:0000313" key="2">
    <source>
        <dbReference type="Proteomes" id="UP000277204"/>
    </source>
</evidence>
<dbReference type="PANTHER" id="PTHR23227">
    <property type="entry name" value="BUCENTAUR RELATED"/>
    <property type="match status" value="1"/>
</dbReference>
<dbReference type="SUPFAM" id="SSF56219">
    <property type="entry name" value="DNase I-like"/>
    <property type="match status" value="1"/>
</dbReference>
<gene>
    <name evidence="1" type="ORF">SMRZ_LOCUS5950</name>
</gene>
<name>A0A183LQ75_9TREM</name>
<dbReference type="InterPro" id="IPR036691">
    <property type="entry name" value="Endo/exonu/phosph_ase_sf"/>
</dbReference>
<accession>A0A183LQ75</accession>
<sequence length="108" mass="12151">MMSVIQCYAPANDSNNENKDQFYKSLQSIIAKYSRKGLTILMGEINSKVGIDKTGYEDIMGRHGLGERNKKGERFANLCALNKLVIGGTIFPRKLYVTSTWRTNTTII</sequence>
<reference evidence="1 2" key="1">
    <citation type="submission" date="2018-11" db="EMBL/GenBank/DDBJ databases">
        <authorList>
            <consortium name="Pathogen Informatics"/>
        </authorList>
    </citation>
    <scope>NUCLEOTIDE SEQUENCE [LARGE SCALE GENOMIC DNA]</scope>
    <source>
        <strain evidence="1 2">Zambia</strain>
    </source>
</reference>
<dbReference type="AlphaFoldDB" id="A0A183LQ75"/>
<dbReference type="Proteomes" id="UP000277204">
    <property type="component" value="Unassembled WGS sequence"/>
</dbReference>
<dbReference type="Gene3D" id="3.60.10.10">
    <property type="entry name" value="Endonuclease/exonuclease/phosphatase"/>
    <property type="match status" value="1"/>
</dbReference>
<keyword evidence="2" id="KW-1185">Reference proteome</keyword>
<dbReference type="EMBL" id="UZAI01002140">
    <property type="protein sequence ID" value="VDO68638.1"/>
    <property type="molecule type" value="Genomic_DNA"/>
</dbReference>
<protein>
    <submittedName>
        <fullName evidence="1">Uncharacterized protein</fullName>
    </submittedName>
</protein>